<dbReference type="AlphaFoldDB" id="A0A8H7PGJ2"/>
<keyword evidence="2" id="KW-1185">Reference proteome</keyword>
<accession>A0A8H7PGJ2</accession>
<dbReference type="Pfam" id="PF19798">
    <property type="entry name" value="Sulfotransfer_5"/>
    <property type="match status" value="1"/>
</dbReference>
<dbReference type="SUPFAM" id="SSF52540">
    <property type="entry name" value="P-loop containing nucleoside triphosphate hydrolases"/>
    <property type="match status" value="1"/>
</dbReference>
<dbReference type="InterPro" id="IPR027417">
    <property type="entry name" value="P-loop_NTPase"/>
</dbReference>
<dbReference type="Gene3D" id="3.40.50.300">
    <property type="entry name" value="P-loop containing nucleotide triphosphate hydrolases"/>
    <property type="match status" value="1"/>
</dbReference>
<dbReference type="OrthoDB" id="2405944at2759"/>
<comment type="caution">
    <text evidence="1">The sequence shown here is derived from an EMBL/GenBank/DDBJ whole genome shotgun (WGS) entry which is preliminary data.</text>
</comment>
<dbReference type="InterPro" id="IPR053226">
    <property type="entry name" value="Pyrrolopyrazine_biosynth_F"/>
</dbReference>
<evidence type="ECO:0000313" key="1">
    <source>
        <dbReference type="EMBL" id="KAG2172906.1"/>
    </source>
</evidence>
<proteinExistence type="predicted"/>
<organism evidence="1 2">
    <name type="scientific">Mortierella isabellina</name>
    <name type="common">Filamentous fungus</name>
    <name type="synonym">Umbelopsis isabellina</name>
    <dbReference type="NCBI Taxonomy" id="91625"/>
    <lineage>
        <taxon>Eukaryota</taxon>
        <taxon>Fungi</taxon>
        <taxon>Fungi incertae sedis</taxon>
        <taxon>Mucoromycota</taxon>
        <taxon>Mucoromycotina</taxon>
        <taxon>Umbelopsidomycetes</taxon>
        <taxon>Umbelopsidales</taxon>
        <taxon>Umbelopsidaceae</taxon>
        <taxon>Umbelopsis</taxon>
    </lineage>
</organism>
<dbReference type="PANTHER" id="PTHR48419:SF1">
    <property type="entry name" value="SULFOTRANSFERASE DOMAIN-CONTAINING PROTEIN"/>
    <property type="match status" value="1"/>
</dbReference>
<reference evidence="1" key="1">
    <citation type="submission" date="2020-12" db="EMBL/GenBank/DDBJ databases">
        <title>Metabolic potential, ecology and presence of endohyphal bacteria is reflected in genomic diversity of Mucoromycotina.</title>
        <authorList>
            <person name="Muszewska A."/>
            <person name="Okrasinska A."/>
            <person name="Steczkiewicz K."/>
            <person name="Drgas O."/>
            <person name="Orlowska M."/>
            <person name="Perlinska-Lenart U."/>
            <person name="Aleksandrzak-Piekarczyk T."/>
            <person name="Szatraj K."/>
            <person name="Zielenkiewicz U."/>
            <person name="Pilsyk S."/>
            <person name="Malc E."/>
            <person name="Mieczkowski P."/>
            <person name="Kruszewska J.S."/>
            <person name="Biernat P."/>
            <person name="Pawlowska J."/>
        </authorList>
    </citation>
    <scope>NUCLEOTIDE SEQUENCE</scope>
    <source>
        <strain evidence="1">WA0000067209</strain>
    </source>
</reference>
<dbReference type="EMBL" id="JAEPQZ010000016">
    <property type="protein sequence ID" value="KAG2172906.1"/>
    <property type="molecule type" value="Genomic_DNA"/>
</dbReference>
<protein>
    <submittedName>
        <fullName evidence="1">Uncharacterized protein</fullName>
    </submittedName>
</protein>
<dbReference type="Proteomes" id="UP000654370">
    <property type="component" value="Unassembled WGS sequence"/>
</dbReference>
<gene>
    <name evidence="1" type="ORF">INT43_000256</name>
</gene>
<evidence type="ECO:0000313" key="2">
    <source>
        <dbReference type="Proteomes" id="UP000654370"/>
    </source>
</evidence>
<sequence length="271" mass="31685">MSPATTQAAAATKEATIMLWTHPRSRSTAFERVFIHREDIQCFHEPYGDSYYYGQTRVSKRFDDEHCKAHQHSNATYESVTQELLTGTQGKRVFAKDMAYYLYDSETRKLQIPKDTLTKMYHTFLIRTPEKSIPSYYRLCKGDTTTFDHFDPSESGYTELRWFFDLIREQTGVTPIVLDAEELVKHPKELMQKYCEAIDLDFSPDMLEWQPATVKQFDKWTGWHEEVQQSTGFGQYANANKQDDEMPAIVLDTIKANMPDFEYLQQFALKL</sequence>
<name>A0A8H7PGJ2_MORIS</name>
<dbReference type="PANTHER" id="PTHR48419">
    <property type="entry name" value="SULFOTRANSFERASE DOMAIN-CONTAINING PROTEIN"/>
    <property type="match status" value="1"/>
</dbReference>